<accession>A0A1S1WT61</accession>
<dbReference type="EMBL" id="MKCS01000004">
    <property type="protein sequence ID" value="OHX10393.1"/>
    <property type="molecule type" value="Genomic_DNA"/>
</dbReference>
<reference evidence="1 2" key="1">
    <citation type="submission" date="2016-09" db="EMBL/GenBank/DDBJ databases">
        <title>Chromobacterium muskegensis sp. nov., an insecticidal bacterium isolated from Sphagnum bogs.</title>
        <authorList>
            <person name="Sparks M.E."/>
            <person name="Blackburn M.B."/>
            <person name="Gundersen-Rindal D.E."/>
            <person name="Mitchell A."/>
            <person name="Farrar R."/>
            <person name="Kuhar D."/>
        </authorList>
    </citation>
    <scope>NUCLEOTIDE SEQUENCE [LARGE SCALE GENOMIC DNA]</scope>
    <source>
        <strain evidence="1 2">37-2</strain>
    </source>
</reference>
<proteinExistence type="predicted"/>
<gene>
    <name evidence="1" type="ORF">BI347_21645</name>
</gene>
<dbReference type="Proteomes" id="UP000180088">
    <property type="component" value="Unassembled WGS sequence"/>
</dbReference>
<comment type="caution">
    <text evidence="1">The sequence shown here is derived from an EMBL/GenBank/DDBJ whole genome shotgun (WGS) entry which is preliminary data.</text>
</comment>
<name>A0A1S1WT61_9NEIS</name>
<dbReference type="RefSeq" id="WP_071117071.1">
    <property type="nucleotide sequence ID" value="NZ_MKCS01000004.1"/>
</dbReference>
<evidence type="ECO:0000313" key="1">
    <source>
        <dbReference type="EMBL" id="OHX10393.1"/>
    </source>
</evidence>
<dbReference type="AlphaFoldDB" id="A0A1S1WT61"/>
<dbReference type="OrthoDB" id="8594405at2"/>
<sequence>MLDSNFDLDEPLEAILQRPLTWFEKQQIQEKNESAPLEVFGAVEGATDAHTLRRRLKDLAKMQVVHIDRSREGRPSLVDMPVNAEAF</sequence>
<protein>
    <submittedName>
        <fullName evidence="1">Uncharacterized protein</fullName>
    </submittedName>
</protein>
<organism evidence="1 2">
    <name type="scientific">Chromobacterium sphagni</name>
    <dbReference type="NCBI Taxonomy" id="1903179"/>
    <lineage>
        <taxon>Bacteria</taxon>
        <taxon>Pseudomonadati</taxon>
        <taxon>Pseudomonadota</taxon>
        <taxon>Betaproteobacteria</taxon>
        <taxon>Neisseriales</taxon>
        <taxon>Chromobacteriaceae</taxon>
        <taxon>Chromobacterium</taxon>
    </lineage>
</organism>
<evidence type="ECO:0000313" key="2">
    <source>
        <dbReference type="Proteomes" id="UP000180088"/>
    </source>
</evidence>